<dbReference type="InterPro" id="IPR036691">
    <property type="entry name" value="Endo/exonu/phosph_ase_sf"/>
</dbReference>
<dbReference type="GO" id="GO:0004445">
    <property type="term" value="F:inositol-polyphosphate 5-phosphatase activity"/>
    <property type="evidence" value="ECO:0007669"/>
    <property type="project" value="UniProtKB-EC"/>
</dbReference>
<sequence>ESNSISCLLVTANVGSVFEDPLRLLKSWIREFLAKVTSEEPQFLALHLQEVGGKTYQKSIENVHAFVKELCESKELYDYNRIRMFLDEDFNSAENFTALGNLYFVHKSVTSARIWNFEKHEWEAAEGICINTGNIESVATKEKSKFPQHFFPECKWSRKGFLRTRWEINSTIVDFVNIHLFHDASNLVACENFPSVYCKTRRRALVHTLERFHKDVTNGIAPYFVFGDFNFRCDTNGIVKKLTEHSSDVEGSKGIKKDDSKMHCNNEEGDNVLTIGKKEFVLIDQGNKFGEMWLQEFDRELEPFNEILLEYPITFPPSYPYEEDPDHPKKYMSTRCPSWCDRILMSPLARELSVSSKETSSDYNVIGENICMGDHKPVYLKINLKSQQGIVRCCTCSSEYAKSPDYELEHKNDKSVNVSCLYSSSAFYEALLETKLETLVCPDSKLDENKENSNQNKSQKIKLNDNERTMPFSSININVIDANNSKVCTCYSHADLHNYTDATDHINNIQDSSVCPNCSSVIQQTGTRRRLTSLIINQIDGQYLSDRLACPVGPYTPESTESHSPLPESDSNHVNRIEVSNAKDPPKYDEIRESKDTVNNPSGHSGVSASQLITRLEVLQRAKLNNKFDEIEYNGFLSKRCFKGCCVIS</sequence>
<dbReference type="InterPro" id="IPR000300">
    <property type="entry name" value="IPPc"/>
</dbReference>
<feature type="domain" description="Inositol polyphosphate-related phosphatase" evidence="5">
    <location>
        <begin position="3"/>
        <end position="390"/>
    </location>
</feature>
<feature type="non-terminal residue" evidence="6">
    <location>
        <position position="1"/>
    </location>
</feature>
<dbReference type="Gene3D" id="3.60.10.10">
    <property type="entry name" value="Endonuclease/exonuclease/phosphatase"/>
    <property type="match status" value="1"/>
</dbReference>
<feature type="compositionally biased region" description="Basic and acidic residues" evidence="4">
    <location>
        <begin position="584"/>
        <end position="596"/>
    </location>
</feature>
<accession>A0A0K8TM70</accession>
<evidence type="ECO:0000256" key="4">
    <source>
        <dbReference type="SAM" id="MobiDB-lite"/>
    </source>
</evidence>
<reference evidence="6" key="1">
    <citation type="journal article" date="2015" name="Insect Biochem. Mol. Biol.">
        <title>An insight into the sialome of the horse fly, Tabanus bromius.</title>
        <authorList>
            <person name="Ribeiro J.M."/>
            <person name="Kazimirova M."/>
            <person name="Takac P."/>
            <person name="Andersen J.F."/>
            <person name="Francischetti I.M."/>
        </authorList>
    </citation>
    <scope>NUCLEOTIDE SEQUENCE</scope>
</reference>
<dbReference type="GO" id="GO:0046856">
    <property type="term" value="P:phosphatidylinositol dephosphorylation"/>
    <property type="evidence" value="ECO:0007669"/>
    <property type="project" value="InterPro"/>
</dbReference>
<dbReference type="Pfam" id="PF22669">
    <property type="entry name" value="Exo_endo_phos2"/>
    <property type="match status" value="1"/>
</dbReference>
<dbReference type="EMBL" id="GDAI01002141">
    <property type="protein sequence ID" value="JAI15462.1"/>
    <property type="molecule type" value="mRNA"/>
</dbReference>
<name>A0A0K8TM70_TABBR</name>
<organism evidence="6">
    <name type="scientific">Tabanus bromius</name>
    <name type="common">Band-eyed brown horse fly</name>
    <dbReference type="NCBI Taxonomy" id="304241"/>
    <lineage>
        <taxon>Eukaryota</taxon>
        <taxon>Metazoa</taxon>
        <taxon>Ecdysozoa</taxon>
        <taxon>Arthropoda</taxon>
        <taxon>Hexapoda</taxon>
        <taxon>Insecta</taxon>
        <taxon>Pterygota</taxon>
        <taxon>Neoptera</taxon>
        <taxon>Endopterygota</taxon>
        <taxon>Diptera</taxon>
        <taxon>Brachycera</taxon>
        <taxon>Tabanomorpha</taxon>
        <taxon>Tabanoidea</taxon>
        <taxon>Tabanidae</taxon>
        <taxon>Tabanus</taxon>
    </lineage>
</organism>
<feature type="region of interest" description="Disordered" evidence="4">
    <location>
        <begin position="554"/>
        <end position="607"/>
    </location>
</feature>
<dbReference type="InterPro" id="IPR039737">
    <property type="entry name" value="INPP5A"/>
</dbReference>
<feature type="compositionally biased region" description="Polar residues" evidence="4">
    <location>
        <begin position="597"/>
        <end position="607"/>
    </location>
</feature>
<proteinExistence type="evidence at transcript level"/>
<dbReference type="AlphaFoldDB" id="A0A0K8TM70"/>
<dbReference type="SUPFAM" id="SSF56219">
    <property type="entry name" value="DNase I-like"/>
    <property type="match status" value="1"/>
</dbReference>
<dbReference type="PANTHER" id="PTHR12997">
    <property type="entry name" value="TYPE I INOSITOL-1,4,5-TRISPHOSPHATE 5-PHOSPHATASE"/>
    <property type="match status" value="1"/>
</dbReference>
<dbReference type="SMART" id="SM00128">
    <property type="entry name" value="IPPc"/>
    <property type="match status" value="1"/>
</dbReference>
<protein>
    <recommendedName>
        <fullName evidence="1">inositol-polyphosphate 5-phosphatase</fullName>
        <ecNumber evidence="1">3.1.3.56</ecNumber>
    </recommendedName>
</protein>
<dbReference type="EC" id="3.1.3.56" evidence="1"/>
<evidence type="ECO:0000256" key="1">
    <source>
        <dbReference type="ARBA" id="ARBA00012997"/>
    </source>
</evidence>
<keyword evidence="2" id="KW-0378">Hydrolase</keyword>
<evidence type="ECO:0000259" key="5">
    <source>
        <dbReference type="SMART" id="SM00128"/>
    </source>
</evidence>
<evidence type="ECO:0000313" key="6">
    <source>
        <dbReference type="EMBL" id="JAI15462.1"/>
    </source>
</evidence>
<evidence type="ECO:0000256" key="2">
    <source>
        <dbReference type="ARBA" id="ARBA00022801"/>
    </source>
</evidence>
<dbReference type="PANTHER" id="PTHR12997:SF2">
    <property type="entry name" value="INOSITOL POLYPHOSPHATE-5-PHOSPHATASE A"/>
    <property type="match status" value="1"/>
</dbReference>
<comment type="similarity">
    <text evidence="3">Belongs to the inositol 1,4,5-trisphosphate 5-phosphatase type I family.</text>
</comment>
<evidence type="ECO:0000256" key="3">
    <source>
        <dbReference type="ARBA" id="ARBA00023599"/>
    </source>
</evidence>